<dbReference type="Pfam" id="PF07596">
    <property type="entry name" value="SBP_bac_10"/>
    <property type="match status" value="1"/>
</dbReference>
<dbReference type="PANTHER" id="PTHR30093:SF2">
    <property type="entry name" value="TYPE II SECRETION SYSTEM PROTEIN H"/>
    <property type="match status" value="1"/>
</dbReference>
<sequence length="303" mass="32356">MSSGRITPRGFTLIELLVVIAIIAILIGLLLPAVQKVREAAARVKCSNHLKQLGLATHTYHDSRQRFQGMRASDNWVVATSPYLEQQAFYNAWTAAADPSTGGASAPSATVFPTLLCPSDPAVAQTVLVDWASRHRSLISYAPSACVDATLWTSPAKDEGVFPPNTPGVTVTSITDGTSSTLLFGEFDMSDPNYTPMAQAMLGAPYFPFDSERLAGLWSLGGSARGTAPGLNYRLPGAPYPSNQLVLNDLLSKRNTVFSSRHPGGVGFVFADGSVRFLRDSITPTTLNALCTRAGGEVITEDY</sequence>
<dbReference type="InterPro" id="IPR012902">
    <property type="entry name" value="N_methyl_site"/>
</dbReference>
<keyword evidence="1" id="KW-0472">Membrane</keyword>
<accession>A0A6P2CW87</accession>
<dbReference type="SUPFAM" id="SSF54523">
    <property type="entry name" value="Pili subunits"/>
    <property type="match status" value="1"/>
</dbReference>
<evidence type="ECO:0000313" key="4">
    <source>
        <dbReference type="Proteomes" id="UP000464178"/>
    </source>
</evidence>
<keyword evidence="4" id="KW-1185">Reference proteome</keyword>
<dbReference type="PANTHER" id="PTHR30093">
    <property type="entry name" value="GENERAL SECRETION PATHWAY PROTEIN G"/>
    <property type="match status" value="1"/>
</dbReference>
<evidence type="ECO:0000313" key="3">
    <source>
        <dbReference type="EMBL" id="VTR92425.1"/>
    </source>
</evidence>
<dbReference type="Gene3D" id="3.30.700.10">
    <property type="entry name" value="Glycoprotein, Type 4 Pilin"/>
    <property type="match status" value="1"/>
</dbReference>
<name>A0A6P2CW87_9BACT</name>
<dbReference type="EMBL" id="LR593886">
    <property type="protein sequence ID" value="VTR92425.1"/>
    <property type="molecule type" value="Genomic_DNA"/>
</dbReference>
<reference evidence="3 4" key="1">
    <citation type="submission" date="2019-05" db="EMBL/GenBank/DDBJ databases">
        <authorList>
            <consortium name="Science for Life Laboratories"/>
        </authorList>
    </citation>
    <scope>NUCLEOTIDE SEQUENCE [LARGE SCALE GENOMIC DNA]</scope>
    <source>
        <strain evidence="3">Soil9</strain>
    </source>
</reference>
<proteinExistence type="predicted"/>
<dbReference type="NCBIfam" id="TIGR02532">
    <property type="entry name" value="IV_pilin_GFxxxE"/>
    <property type="match status" value="1"/>
</dbReference>
<dbReference type="InterPro" id="IPR027558">
    <property type="entry name" value="Pre_pil_HX9DG_C"/>
</dbReference>
<feature type="domain" description="DUF1559" evidence="2">
    <location>
        <begin position="35"/>
        <end position="284"/>
    </location>
</feature>
<protein>
    <recommendedName>
        <fullName evidence="2">DUF1559 domain-containing protein</fullName>
    </recommendedName>
</protein>
<gene>
    <name evidence="3" type="ORF">SOIL9_52890</name>
</gene>
<evidence type="ECO:0000259" key="2">
    <source>
        <dbReference type="Pfam" id="PF07596"/>
    </source>
</evidence>
<evidence type="ECO:0000256" key="1">
    <source>
        <dbReference type="SAM" id="Phobius"/>
    </source>
</evidence>
<dbReference type="AlphaFoldDB" id="A0A6P2CW87"/>
<dbReference type="InterPro" id="IPR045584">
    <property type="entry name" value="Pilin-like"/>
</dbReference>
<dbReference type="NCBIfam" id="TIGR04294">
    <property type="entry name" value="pre_pil_HX9DG"/>
    <property type="match status" value="1"/>
</dbReference>
<dbReference type="Pfam" id="PF07963">
    <property type="entry name" value="N_methyl"/>
    <property type="match status" value="1"/>
</dbReference>
<keyword evidence="1" id="KW-0812">Transmembrane</keyword>
<dbReference type="PROSITE" id="PS00409">
    <property type="entry name" value="PROKAR_NTER_METHYL"/>
    <property type="match status" value="1"/>
</dbReference>
<dbReference type="Proteomes" id="UP000464178">
    <property type="component" value="Chromosome"/>
</dbReference>
<organism evidence="3 4">
    <name type="scientific">Gemmata massiliana</name>
    <dbReference type="NCBI Taxonomy" id="1210884"/>
    <lineage>
        <taxon>Bacteria</taxon>
        <taxon>Pseudomonadati</taxon>
        <taxon>Planctomycetota</taxon>
        <taxon>Planctomycetia</taxon>
        <taxon>Gemmatales</taxon>
        <taxon>Gemmataceae</taxon>
        <taxon>Gemmata</taxon>
    </lineage>
</organism>
<dbReference type="KEGG" id="gms:SOIL9_52890"/>
<keyword evidence="1" id="KW-1133">Transmembrane helix</keyword>
<dbReference type="InterPro" id="IPR011453">
    <property type="entry name" value="DUF1559"/>
</dbReference>
<dbReference type="RefSeq" id="WP_162673290.1">
    <property type="nucleotide sequence ID" value="NZ_LR593886.1"/>
</dbReference>
<feature type="transmembrane region" description="Helical" evidence="1">
    <location>
        <begin position="12"/>
        <end position="34"/>
    </location>
</feature>